<reference evidence="1 2" key="1">
    <citation type="submission" date="2019-02" db="EMBL/GenBank/DDBJ databases">
        <title>Prokaryotic population dynamics and viral predation in marine succession experiment using metagenomics: the confinement effect.</title>
        <authorList>
            <person name="Haro-Moreno J.M."/>
            <person name="Rodriguez-Valera F."/>
            <person name="Lopez-Perez M."/>
        </authorList>
    </citation>
    <scope>NUCLEOTIDE SEQUENCE [LARGE SCALE GENOMIC DNA]</scope>
    <source>
        <strain evidence="1">MED-G158</strain>
    </source>
</reference>
<dbReference type="Pfam" id="PF02597">
    <property type="entry name" value="ThiS"/>
    <property type="match status" value="1"/>
</dbReference>
<dbReference type="NCBIfam" id="TIGR01683">
    <property type="entry name" value="thiS"/>
    <property type="match status" value="1"/>
</dbReference>
<evidence type="ECO:0000313" key="2">
    <source>
        <dbReference type="Proteomes" id="UP000320404"/>
    </source>
</evidence>
<dbReference type="AlphaFoldDB" id="A0A520S751"/>
<dbReference type="InterPro" id="IPR012675">
    <property type="entry name" value="Beta-grasp_dom_sf"/>
</dbReference>
<comment type="caution">
    <text evidence="1">The sequence shown here is derived from an EMBL/GenBank/DDBJ whole genome shotgun (WGS) entry which is preliminary data.</text>
</comment>
<organism evidence="1 2">
    <name type="scientific">OM182 bacterium</name>
    <dbReference type="NCBI Taxonomy" id="2510334"/>
    <lineage>
        <taxon>Bacteria</taxon>
        <taxon>Pseudomonadati</taxon>
        <taxon>Pseudomonadota</taxon>
        <taxon>Gammaproteobacteria</taxon>
        <taxon>OMG group</taxon>
        <taxon>OM182 clade</taxon>
    </lineage>
</organism>
<dbReference type="Proteomes" id="UP000320404">
    <property type="component" value="Unassembled WGS sequence"/>
</dbReference>
<dbReference type="SUPFAM" id="SSF54285">
    <property type="entry name" value="MoaD/ThiS"/>
    <property type="match status" value="1"/>
</dbReference>
<dbReference type="PANTHER" id="PTHR34472:SF1">
    <property type="entry name" value="SULFUR CARRIER PROTEIN THIS"/>
    <property type="match status" value="1"/>
</dbReference>
<protein>
    <submittedName>
        <fullName evidence="1">Sulfur carrier protein ThiS</fullName>
    </submittedName>
</protein>
<dbReference type="PANTHER" id="PTHR34472">
    <property type="entry name" value="SULFUR CARRIER PROTEIN THIS"/>
    <property type="match status" value="1"/>
</dbReference>
<dbReference type="InterPro" id="IPR010035">
    <property type="entry name" value="Thi_S"/>
</dbReference>
<dbReference type="InterPro" id="IPR003749">
    <property type="entry name" value="ThiS/MoaD-like"/>
</dbReference>
<evidence type="ECO:0000313" key="1">
    <source>
        <dbReference type="EMBL" id="RZO78274.1"/>
    </source>
</evidence>
<proteinExistence type="predicted"/>
<dbReference type="CDD" id="cd00565">
    <property type="entry name" value="Ubl_ThiS"/>
    <property type="match status" value="1"/>
</dbReference>
<name>A0A520S751_9GAMM</name>
<dbReference type="EMBL" id="SHAH01000002">
    <property type="protein sequence ID" value="RZO78274.1"/>
    <property type="molecule type" value="Genomic_DNA"/>
</dbReference>
<sequence length="66" mass="7252">MEISVNGEQHKIEQDMSLMDLLHALALTEGRIAVEVNGEIVPRSQFATQQINHQDKIEIVQAIGGG</sequence>
<dbReference type="InterPro" id="IPR016155">
    <property type="entry name" value="Mopterin_synth/thiamin_S_b"/>
</dbReference>
<gene>
    <name evidence="1" type="primary">thiS</name>
    <name evidence="1" type="ORF">EVA69_00300</name>
</gene>
<dbReference type="Gene3D" id="3.10.20.30">
    <property type="match status" value="1"/>
</dbReference>
<accession>A0A520S751</accession>